<comment type="caution">
    <text evidence="2">The sequence shown here is derived from an EMBL/GenBank/DDBJ whole genome shotgun (WGS) entry which is preliminary data.</text>
</comment>
<name>A0A9W6ISE8_9HYPH</name>
<organism evidence="2 3">
    <name type="scientific">Methylopila capsulata</name>
    <dbReference type="NCBI Taxonomy" id="61654"/>
    <lineage>
        <taxon>Bacteria</taxon>
        <taxon>Pseudomonadati</taxon>
        <taxon>Pseudomonadota</taxon>
        <taxon>Alphaproteobacteria</taxon>
        <taxon>Hyphomicrobiales</taxon>
        <taxon>Methylopilaceae</taxon>
        <taxon>Methylopila</taxon>
    </lineage>
</organism>
<evidence type="ECO:0008006" key="4">
    <source>
        <dbReference type="Google" id="ProtNLM"/>
    </source>
</evidence>
<keyword evidence="1" id="KW-0732">Signal</keyword>
<dbReference type="AlphaFoldDB" id="A0A9W6ISE8"/>
<feature type="signal peptide" evidence="1">
    <location>
        <begin position="1"/>
        <end position="22"/>
    </location>
</feature>
<evidence type="ECO:0000313" key="2">
    <source>
        <dbReference type="EMBL" id="GLK55638.1"/>
    </source>
</evidence>
<reference evidence="2" key="2">
    <citation type="submission" date="2023-01" db="EMBL/GenBank/DDBJ databases">
        <authorList>
            <person name="Sun Q."/>
            <person name="Evtushenko L."/>
        </authorList>
    </citation>
    <scope>NUCLEOTIDE SEQUENCE</scope>
    <source>
        <strain evidence="2">VKM B-1606</strain>
    </source>
</reference>
<proteinExistence type="predicted"/>
<gene>
    <name evidence="2" type="ORF">GCM10008170_16570</name>
</gene>
<dbReference type="EMBL" id="BSFF01000002">
    <property type="protein sequence ID" value="GLK55638.1"/>
    <property type="molecule type" value="Genomic_DNA"/>
</dbReference>
<evidence type="ECO:0000256" key="1">
    <source>
        <dbReference type="SAM" id="SignalP"/>
    </source>
</evidence>
<protein>
    <recommendedName>
        <fullName evidence="4">DUF3568 family protein</fullName>
    </recommendedName>
</protein>
<reference evidence="2" key="1">
    <citation type="journal article" date="2014" name="Int. J. Syst. Evol. Microbiol.">
        <title>Complete genome sequence of Corynebacterium casei LMG S-19264T (=DSM 44701T), isolated from a smear-ripened cheese.</title>
        <authorList>
            <consortium name="US DOE Joint Genome Institute (JGI-PGF)"/>
            <person name="Walter F."/>
            <person name="Albersmeier A."/>
            <person name="Kalinowski J."/>
            <person name="Ruckert C."/>
        </authorList>
    </citation>
    <scope>NUCLEOTIDE SEQUENCE</scope>
    <source>
        <strain evidence="2">VKM B-1606</strain>
    </source>
</reference>
<evidence type="ECO:0000313" key="3">
    <source>
        <dbReference type="Proteomes" id="UP001143400"/>
    </source>
</evidence>
<feature type="chain" id="PRO_5040823848" description="DUF3568 family protein" evidence="1">
    <location>
        <begin position="23"/>
        <end position="139"/>
    </location>
</feature>
<dbReference type="PROSITE" id="PS51257">
    <property type="entry name" value="PROKAR_LIPOPROTEIN"/>
    <property type="match status" value="1"/>
</dbReference>
<sequence length="139" mass="14569">MRLKAIILGVACAGLASGGAAAQSCERNFTSQGVPLLTALTYRAWQAFPKTTPKRALDNLARAVAVEGFDNIRVDRALGAISATQEVTGSGREQTLRVVVRKEAAGSRVDAVFAVKPGQVAPEGATRDAMCRMISAAPR</sequence>
<accession>A0A9W6ISE8</accession>
<dbReference type="Proteomes" id="UP001143400">
    <property type="component" value="Unassembled WGS sequence"/>
</dbReference>